<proteinExistence type="inferred from homology"/>
<dbReference type="InterPro" id="IPR025867">
    <property type="entry name" value="MnmE_helical"/>
</dbReference>
<name>A0A3N0VLP7_9GAMM</name>
<dbReference type="Gene3D" id="1.20.120.430">
    <property type="entry name" value="tRNA modification GTPase MnmE domain 2"/>
    <property type="match status" value="1"/>
</dbReference>
<keyword evidence="3 6" id="KW-0547">Nucleotide-binding</keyword>
<accession>A0A3N0VLP7</accession>
<dbReference type="InterPro" id="IPR027368">
    <property type="entry name" value="MnmE_dom2"/>
</dbReference>
<comment type="function">
    <text evidence="6">Exhibits a very high intrinsic GTPase hydrolysis rate. Involved in the addition of a carboxymethylaminomethyl (cmnm) group at the wobble position (U34) of certain tRNAs, forming tRNA-cmnm(5)s(2)U34.</text>
</comment>
<feature type="binding site" evidence="6">
    <location>
        <position position="21"/>
    </location>
    <ligand>
        <name>(6S)-5-formyl-5,6,7,8-tetrahydrofolate</name>
        <dbReference type="ChEBI" id="CHEBI:57457"/>
    </ligand>
</feature>
<dbReference type="NCBIfam" id="TIGR00450">
    <property type="entry name" value="mnmE_trmE_thdF"/>
    <property type="match status" value="1"/>
</dbReference>
<evidence type="ECO:0000256" key="1">
    <source>
        <dbReference type="ARBA" id="ARBA00011043"/>
    </source>
</evidence>
<organism evidence="9 10">
    <name type="scientific">Stagnimonas aquatica</name>
    <dbReference type="NCBI Taxonomy" id="2689987"/>
    <lineage>
        <taxon>Bacteria</taxon>
        <taxon>Pseudomonadati</taxon>
        <taxon>Pseudomonadota</taxon>
        <taxon>Gammaproteobacteria</taxon>
        <taxon>Nevskiales</taxon>
        <taxon>Nevskiaceae</taxon>
        <taxon>Stagnimonas</taxon>
    </lineage>
</organism>
<dbReference type="InterPro" id="IPR027417">
    <property type="entry name" value="P-loop_NTPase"/>
</dbReference>
<feature type="binding site" evidence="6">
    <location>
        <position position="248"/>
    </location>
    <ligand>
        <name>Mg(2+)</name>
        <dbReference type="ChEBI" id="CHEBI:18420"/>
    </ligand>
</feature>
<keyword evidence="6" id="KW-0479">Metal-binding</keyword>
<keyword evidence="6" id="KW-0378">Hydrolase</keyword>
<dbReference type="InterPro" id="IPR006073">
    <property type="entry name" value="GTP-bd"/>
</dbReference>
<comment type="similarity">
    <text evidence="1 6 7">Belongs to the TRAFAC class TrmE-Era-EngA-EngB-Septin-like GTPase superfamily. TrmE GTPase family.</text>
</comment>
<dbReference type="GO" id="GO:0046872">
    <property type="term" value="F:metal ion binding"/>
    <property type="evidence" value="ECO:0007669"/>
    <property type="project" value="UniProtKB-KW"/>
</dbReference>
<dbReference type="SUPFAM" id="SSF116878">
    <property type="entry name" value="TrmE connector domain"/>
    <property type="match status" value="1"/>
</dbReference>
<dbReference type="InterPro" id="IPR005225">
    <property type="entry name" value="Small_GTP-bd"/>
</dbReference>
<dbReference type="EC" id="3.6.-.-" evidence="6"/>
<sequence>MTDTIAAIATAPGRGAVGIVRLSGPQAFAIASRLAGSLPPPRQAALRQLRDAQAEVLDQGLVLCFPGPNSFTGEDVVELQGHGGPVLLAELLRAAVAAGARIAQPGEFSERAYLNGRLDLAQAETIADLIDAASGQAVRAAQKTLEGAFSRRLQALAAQLTDLRVFVEGALDFSDEDIDWLADAGLAERLAAAETLLAETRQQAGQGRRLREGMTVAIVGQPNVGKSTLLNALAGYEAAIVSEQAGTTRDPLREHLLLDGLPLTIVDTAGLRDTEDAIEREGIRRAWQALEKAELALFLVDDREGVTDADRALLARLPAMPRLLLRNKCDLAGQAAALDSGEQGQELRLSAKAGLGLDLLVQALKAQAGLSEVGEGLFLARARHLEALDQAASHLAQARQRLTEGAHAELAAEELRLAQRALGRITGEQSSDALLGEIFRRFCIGK</sequence>
<reference evidence="9 10" key="1">
    <citation type="submission" date="2018-10" db="EMBL/GenBank/DDBJ databases">
        <authorList>
            <person name="Chen W.-M."/>
        </authorList>
    </citation>
    <scope>NUCLEOTIDE SEQUENCE [LARGE SCALE GENOMIC DNA]</scope>
    <source>
        <strain evidence="9 10">THS-13</strain>
    </source>
</reference>
<comment type="cofactor">
    <cofactor evidence="6">
        <name>K(+)</name>
        <dbReference type="ChEBI" id="CHEBI:29103"/>
    </cofactor>
    <text evidence="6">Binds 1 potassium ion per subunit.</text>
</comment>
<evidence type="ECO:0000256" key="6">
    <source>
        <dbReference type="HAMAP-Rule" id="MF_00379"/>
    </source>
</evidence>
<feature type="binding site" evidence="6">
    <location>
        <position position="78"/>
    </location>
    <ligand>
        <name>(6S)-5-formyl-5,6,7,8-tetrahydrofolate</name>
        <dbReference type="ChEBI" id="CHEBI:57457"/>
    </ligand>
</feature>
<feature type="binding site" evidence="6">
    <location>
        <begin position="242"/>
        <end position="248"/>
    </location>
    <ligand>
        <name>GTP</name>
        <dbReference type="ChEBI" id="CHEBI:37565"/>
    </ligand>
</feature>
<feature type="binding site" evidence="6">
    <location>
        <begin position="223"/>
        <end position="228"/>
    </location>
    <ligand>
        <name>GTP</name>
        <dbReference type="ChEBI" id="CHEBI:37565"/>
    </ligand>
</feature>
<evidence type="ECO:0000259" key="8">
    <source>
        <dbReference type="PROSITE" id="PS51709"/>
    </source>
</evidence>
<dbReference type="Gene3D" id="3.30.1360.120">
    <property type="entry name" value="Probable tRNA modification gtpase trme, domain 1"/>
    <property type="match status" value="1"/>
</dbReference>
<dbReference type="PROSITE" id="PS51709">
    <property type="entry name" value="G_TRME"/>
    <property type="match status" value="1"/>
</dbReference>
<keyword evidence="2 6" id="KW-0819">tRNA processing</keyword>
<dbReference type="InterPro" id="IPR018948">
    <property type="entry name" value="GTP-bd_TrmE_N"/>
</dbReference>
<keyword evidence="6" id="KW-0963">Cytoplasm</keyword>
<evidence type="ECO:0000256" key="3">
    <source>
        <dbReference type="ARBA" id="ARBA00022741"/>
    </source>
</evidence>
<keyword evidence="5 6" id="KW-0342">GTP-binding</keyword>
<dbReference type="InterPro" id="IPR004520">
    <property type="entry name" value="GTPase_MnmE"/>
</dbReference>
<dbReference type="Proteomes" id="UP000282106">
    <property type="component" value="Unassembled WGS sequence"/>
</dbReference>
<evidence type="ECO:0000256" key="7">
    <source>
        <dbReference type="RuleBase" id="RU003313"/>
    </source>
</evidence>
<dbReference type="GO" id="GO:0005829">
    <property type="term" value="C:cytosol"/>
    <property type="evidence" value="ECO:0007669"/>
    <property type="project" value="TreeGrafter"/>
</dbReference>
<dbReference type="HAMAP" id="MF_00379">
    <property type="entry name" value="GTPase_MnmE"/>
    <property type="match status" value="1"/>
</dbReference>
<keyword evidence="10" id="KW-1185">Reference proteome</keyword>
<keyword evidence="6" id="KW-0460">Magnesium</keyword>
<evidence type="ECO:0000256" key="5">
    <source>
        <dbReference type="ARBA" id="ARBA00023134"/>
    </source>
</evidence>
<protein>
    <recommendedName>
        <fullName evidence="6">tRNA modification GTPase MnmE</fullName>
        <ecNumber evidence="6">3.6.-.-</ecNumber>
    </recommendedName>
</protein>
<feature type="binding site" evidence="6">
    <location>
        <position position="446"/>
    </location>
    <ligand>
        <name>(6S)-5-formyl-5,6,7,8-tetrahydrofolate</name>
        <dbReference type="ChEBI" id="CHEBI:57457"/>
    </ligand>
</feature>
<feature type="binding site" evidence="6">
    <location>
        <position position="117"/>
    </location>
    <ligand>
        <name>(6S)-5-formyl-5,6,7,8-tetrahydrofolate</name>
        <dbReference type="ChEBI" id="CHEBI:57457"/>
    </ligand>
</feature>
<feature type="binding site" evidence="6">
    <location>
        <position position="227"/>
    </location>
    <ligand>
        <name>Mg(2+)</name>
        <dbReference type="ChEBI" id="CHEBI:18420"/>
    </ligand>
</feature>
<keyword evidence="4 6" id="KW-0630">Potassium</keyword>
<dbReference type="GO" id="GO:0030488">
    <property type="term" value="P:tRNA methylation"/>
    <property type="evidence" value="ECO:0007669"/>
    <property type="project" value="TreeGrafter"/>
</dbReference>
<dbReference type="GO" id="GO:0002098">
    <property type="term" value="P:tRNA wobble uridine modification"/>
    <property type="evidence" value="ECO:0007669"/>
    <property type="project" value="TreeGrafter"/>
</dbReference>
<dbReference type="RefSeq" id="WP_123210561.1">
    <property type="nucleotide sequence ID" value="NZ_RJVO01000001.1"/>
</dbReference>
<dbReference type="PANTHER" id="PTHR42714:SF2">
    <property type="entry name" value="TRNA MODIFICATION GTPASE GTPBP3, MITOCHONDRIAL"/>
    <property type="match status" value="1"/>
</dbReference>
<dbReference type="FunCoup" id="A0A3N0VLP7">
    <property type="interactions" value="588"/>
</dbReference>
<dbReference type="Gene3D" id="3.40.50.300">
    <property type="entry name" value="P-loop containing nucleotide triphosphate hydrolases"/>
    <property type="match status" value="1"/>
</dbReference>
<dbReference type="CDD" id="cd04164">
    <property type="entry name" value="trmE"/>
    <property type="match status" value="1"/>
</dbReference>
<dbReference type="Pfam" id="PF01926">
    <property type="entry name" value="MMR_HSR1"/>
    <property type="match status" value="1"/>
</dbReference>
<dbReference type="CDD" id="cd14858">
    <property type="entry name" value="TrmE_N"/>
    <property type="match status" value="1"/>
</dbReference>
<dbReference type="SUPFAM" id="SSF52540">
    <property type="entry name" value="P-loop containing nucleoside triphosphate hydrolases"/>
    <property type="match status" value="1"/>
</dbReference>
<dbReference type="AlphaFoldDB" id="A0A3N0VLP7"/>
<comment type="subunit">
    <text evidence="6">Homodimer. Heterotetramer of two MnmE and two MnmG subunits.</text>
</comment>
<dbReference type="NCBIfam" id="NF003661">
    <property type="entry name" value="PRK05291.1-3"/>
    <property type="match status" value="1"/>
</dbReference>
<feature type="binding site" evidence="6">
    <location>
        <begin position="267"/>
        <end position="270"/>
    </location>
    <ligand>
        <name>GTP</name>
        <dbReference type="ChEBI" id="CHEBI:37565"/>
    </ligand>
</feature>
<dbReference type="Pfam" id="PF10396">
    <property type="entry name" value="TrmE_N"/>
    <property type="match status" value="1"/>
</dbReference>
<dbReference type="InParanoid" id="A0A3N0VLP7"/>
<gene>
    <name evidence="6 9" type="primary">mnmE</name>
    <name evidence="6" type="synonym">trmE</name>
    <name evidence="9" type="ORF">ED208_04060</name>
</gene>
<dbReference type="PANTHER" id="PTHR42714">
    <property type="entry name" value="TRNA MODIFICATION GTPASE GTPBP3"/>
    <property type="match status" value="1"/>
</dbReference>
<evidence type="ECO:0000313" key="9">
    <source>
        <dbReference type="EMBL" id="ROH93706.1"/>
    </source>
</evidence>
<dbReference type="GO" id="GO:0003924">
    <property type="term" value="F:GTPase activity"/>
    <property type="evidence" value="ECO:0007669"/>
    <property type="project" value="UniProtKB-UniRule"/>
</dbReference>
<comment type="subcellular location">
    <subcellularLocation>
        <location evidence="6">Cytoplasm</location>
    </subcellularLocation>
</comment>
<dbReference type="InterPro" id="IPR027266">
    <property type="entry name" value="TrmE/GcvT-like"/>
</dbReference>
<dbReference type="NCBIfam" id="TIGR00231">
    <property type="entry name" value="small_GTP"/>
    <property type="match status" value="1"/>
</dbReference>
<dbReference type="Pfam" id="PF12631">
    <property type="entry name" value="MnmE_helical"/>
    <property type="match status" value="1"/>
</dbReference>
<dbReference type="EMBL" id="RJVO01000001">
    <property type="protein sequence ID" value="ROH93706.1"/>
    <property type="molecule type" value="Genomic_DNA"/>
</dbReference>
<dbReference type="InterPro" id="IPR031168">
    <property type="entry name" value="G_TrmE"/>
</dbReference>
<feature type="domain" description="TrmE-type G" evidence="8">
    <location>
        <begin position="213"/>
        <end position="369"/>
    </location>
</feature>
<comment type="caution">
    <text evidence="6">Lacks conserved residue(s) required for the propagation of feature annotation.</text>
</comment>
<evidence type="ECO:0000256" key="4">
    <source>
        <dbReference type="ARBA" id="ARBA00022958"/>
    </source>
</evidence>
<evidence type="ECO:0000313" key="10">
    <source>
        <dbReference type="Proteomes" id="UP000282106"/>
    </source>
</evidence>
<dbReference type="GO" id="GO:0005525">
    <property type="term" value="F:GTP binding"/>
    <property type="evidence" value="ECO:0007669"/>
    <property type="project" value="UniProtKB-UniRule"/>
</dbReference>
<comment type="caution">
    <text evidence="9">The sequence shown here is derived from an EMBL/GenBank/DDBJ whole genome shotgun (WGS) entry which is preliminary data.</text>
</comment>
<evidence type="ECO:0000256" key="2">
    <source>
        <dbReference type="ARBA" id="ARBA00022694"/>
    </source>
</evidence>